<keyword evidence="2" id="KW-0964">Secreted</keyword>
<feature type="domain" description="Ig-like" evidence="5">
    <location>
        <begin position="163"/>
        <end position="264"/>
    </location>
</feature>
<dbReference type="Gene3D" id="3.30.60.30">
    <property type="match status" value="1"/>
</dbReference>
<dbReference type="CDD" id="cd00104">
    <property type="entry name" value="KAZAL_FS"/>
    <property type="match status" value="1"/>
</dbReference>
<sequence length="267" mass="29244">MTYSTPFIIAFLSLSLWFCIEICADDTISNVMGLKDCGVCELYRCPDNSSRCLLGSVPDPCECCPGGRCARLEGETCWNASISSLSVTKRERGLCATNYLCQLRNDLLDEDEPEAICVCMEQSPACGSNNETYSTPCALHEEAMRLRKASLKLKHLGPCPSRPWIFSPLMDTATPLGQRVALNCEAKGFPVPDILWEFRSASDGVVLKLPNEEHGGTVHTTDGPENLMKTSWMQVSSVMRQHSGTYQCIANNTLGHASSAAFLSVMI</sequence>
<evidence type="ECO:0000259" key="6">
    <source>
        <dbReference type="PROSITE" id="PS51465"/>
    </source>
</evidence>
<dbReference type="Gene3D" id="4.10.40.20">
    <property type="match status" value="1"/>
</dbReference>
<dbReference type="PANTHER" id="PTHR14186">
    <property type="entry name" value="INSULIN-LIKE GROWTH FACTOR BINDING PROTEIN-RELATED"/>
    <property type="match status" value="1"/>
</dbReference>
<dbReference type="SUPFAM" id="SSF100895">
    <property type="entry name" value="Kazal-type serine protease inhibitors"/>
    <property type="match status" value="1"/>
</dbReference>
<dbReference type="InterPro" id="IPR011390">
    <property type="entry name" value="IGFBP_rP_mac25"/>
</dbReference>
<reference evidence="7" key="1">
    <citation type="submission" date="2015-01" db="EMBL/GenBank/DDBJ databases">
        <title>Transcriptome Assembly of Fopius arisanus.</title>
        <authorList>
            <person name="Geib S."/>
        </authorList>
    </citation>
    <scope>NUCLEOTIDE SEQUENCE</scope>
</reference>
<dbReference type="Gene3D" id="2.60.40.10">
    <property type="entry name" value="Immunoglobulins"/>
    <property type="match status" value="1"/>
</dbReference>
<evidence type="ECO:0000313" key="7">
    <source>
        <dbReference type="EMBL" id="JAG75720.1"/>
    </source>
</evidence>
<dbReference type="AlphaFoldDB" id="A0A0C9PWR9"/>
<dbReference type="PROSITE" id="PS51465">
    <property type="entry name" value="KAZAL_2"/>
    <property type="match status" value="1"/>
</dbReference>
<name>A0A0C9PWR9_9HYME</name>
<dbReference type="InterPro" id="IPR036058">
    <property type="entry name" value="Kazal_dom_sf"/>
</dbReference>
<dbReference type="SMART" id="SM00409">
    <property type="entry name" value="IG"/>
    <property type="match status" value="1"/>
</dbReference>
<evidence type="ECO:0000259" key="5">
    <source>
        <dbReference type="PROSITE" id="PS50835"/>
    </source>
</evidence>
<dbReference type="GO" id="GO:0005520">
    <property type="term" value="F:insulin-like growth factor binding"/>
    <property type="evidence" value="ECO:0007669"/>
    <property type="project" value="InterPro"/>
</dbReference>
<dbReference type="PROSITE" id="PS50835">
    <property type="entry name" value="IG_LIKE"/>
    <property type="match status" value="1"/>
</dbReference>
<accession>A0A0C9PWR9</accession>
<dbReference type="InterPro" id="IPR002350">
    <property type="entry name" value="Kazal_dom"/>
</dbReference>
<dbReference type="GO" id="GO:0009966">
    <property type="term" value="P:regulation of signal transduction"/>
    <property type="evidence" value="ECO:0007669"/>
    <property type="project" value="TreeGrafter"/>
</dbReference>
<protein>
    <submittedName>
        <fullName evidence="7">KAZALD1 protein</fullName>
    </submittedName>
</protein>
<dbReference type="Pfam" id="PF13927">
    <property type="entry name" value="Ig_3"/>
    <property type="match status" value="1"/>
</dbReference>
<feature type="signal peptide" evidence="4">
    <location>
        <begin position="1"/>
        <end position="24"/>
    </location>
</feature>
<dbReference type="GO" id="GO:0001558">
    <property type="term" value="P:regulation of cell growth"/>
    <property type="evidence" value="ECO:0007669"/>
    <property type="project" value="InterPro"/>
</dbReference>
<dbReference type="Pfam" id="PF07648">
    <property type="entry name" value="Kazal_2"/>
    <property type="match status" value="1"/>
</dbReference>
<comment type="subcellular location">
    <subcellularLocation>
        <location evidence="1">Secreted</location>
    </subcellularLocation>
</comment>
<evidence type="ECO:0000256" key="2">
    <source>
        <dbReference type="ARBA" id="ARBA00022525"/>
    </source>
</evidence>
<gene>
    <name evidence="7" type="primary">KAZALD1</name>
    <name evidence="7" type="ORF">g.45523</name>
</gene>
<feature type="chain" id="PRO_5002200914" evidence="4">
    <location>
        <begin position="25"/>
        <end position="267"/>
    </location>
</feature>
<evidence type="ECO:0000256" key="1">
    <source>
        <dbReference type="ARBA" id="ARBA00004613"/>
    </source>
</evidence>
<dbReference type="SMART" id="SM00408">
    <property type="entry name" value="IGc2"/>
    <property type="match status" value="1"/>
</dbReference>
<dbReference type="InterPro" id="IPR013783">
    <property type="entry name" value="Ig-like_fold"/>
</dbReference>
<evidence type="ECO:0000256" key="3">
    <source>
        <dbReference type="ARBA" id="ARBA00022729"/>
    </source>
</evidence>
<dbReference type="InterPro" id="IPR009030">
    <property type="entry name" value="Growth_fac_rcpt_cys_sf"/>
</dbReference>
<proteinExistence type="predicted"/>
<dbReference type="SUPFAM" id="SSF48726">
    <property type="entry name" value="Immunoglobulin"/>
    <property type="match status" value="1"/>
</dbReference>
<dbReference type="InterPro" id="IPR003599">
    <property type="entry name" value="Ig_sub"/>
</dbReference>
<dbReference type="InterPro" id="IPR036179">
    <property type="entry name" value="Ig-like_dom_sf"/>
</dbReference>
<dbReference type="GO" id="GO:0005576">
    <property type="term" value="C:extracellular region"/>
    <property type="evidence" value="ECO:0007669"/>
    <property type="project" value="UniProtKB-SubCell"/>
</dbReference>
<dbReference type="InterPro" id="IPR007110">
    <property type="entry name" value="Ig-like_dom"/>
</dbReference>
<dbReference type="PANTHER" id="PTHR14186:SF19">
    <property type="entry name" value="INSULIN-LIKE GROWTH FACTOR-BINDING PROTEIN 7"/>
    <property type="match status" value="1"/>
</dbReference>
<dbReference type="SMART" id="SM00280">
    <property type="entry name" value="KAZAL"/>
    <property type="match status" value="1"/>
</dbReference>
<dbReference type="InterPro" id="IPR003598">
    <property type="entry name" value="Ig_sub2"/>
</dbReference>
<organism evidence="7">
    <name type="scientific">Fopius arisanus</name>
    <dbReference type="NCBI Taxonomy" id="64838"/>
    <lineage>
        <taxon>Eukaryota</taxon>
        <taxon>Metazoa</taxon>
        <taxon>Ecdysozoa</taxon>
        <taxon>Arthropoda</taxon>
        <taxon>Hexapoda</taxon>
        <taxon>Insecta</taxon>
        <taxon>Pterygota</taxon>
        <taxon>Neoptera</taxon>
        <taxon>Endopterygota</taxon>
        <taxon>Hymenoptera</taxon>
        <taxon>Apocrita</taxon>
        <taxon>Ichneumonoidea</taxon>
        <taxon>Braconidae</taxon>
        <taxon>Opiinae</taxon>
        <taxon>Fopius</taxon>
    </lineage>
</organism>
<feature type="domain" description="Kazal-like" evidence="6">
    <location>
        <begin position="111"/>
        <end position="161"/>
    </location>
</feature>
<keyword evidence="3 4" id="KW-0732">Signal</keyword>
<dbReference type="EMBL" id="GBYB01005953">
    <property type="protein sequence ID" value="JAG75720.1"/>
    <property type="molecule type" value="Transcribed_RNA"/>
</dbReference>
<evidence type="ECO:0000256" key="4">
    <source>
        <dbReference type="SAM" id="SignalP"/>
    </source>
</evidence>
<dbReference type="SUPFAM" id="SSF57184">
    <property type="entry name" value="Growth factor receptor domain"/>
    <property type="match status" value="1"/>
</dbReference>